<dbReference type="InterPro" id="IPR045082">
    <property type="entry name" value="ATP_syn_F0_a_bact/chloroplast"/>
</dbReference>
<protein>
    <recommendedName>
        <fullName evidence="11 12">ATP synthase subunit a</fullName>
    </recommendedName>
    <alternativeName>
        <fullName evidence="11">ATP synthase F0 sector subunit a</fullName>
    </alternativeName>
    <alternativeName>
        <fullName evidence="11">F-ATPase subunit 6</fullName>
    </alternativeName>
</protein>
<comment type="function">
    <text evidence="11 12">Key component of the proton channel; it plays a direct role in the translocation of protons across the membrane.</text>
</comment>
<dbReference type="Gene3D" id="1.20.120.220">
    <property type="entry name" value="ATP synthase, F0 complex, subunit A"/>
    <property type="match status" value="1"/>
</dbReference>
<reference evidence="14 15" key="1">
    <citation type="submission" date="2020-04" db="EMBL/GenBank/DDBJ databases">
        <title>Metagenomic profiling of ammonia- and methane-oxidizing microorganisms in a Dutch drinking water treatment plant.</title>
        <authorList>
            <person name="Poghosyan L."/>
            <person name="Leucker S."/>
        </authorList>
    </citation>
    <scope>NUCLEOTIDE SEQUENCE [LARGE SCALE GENOMIC DNA]</scope>
    <source>
        <strain evidence="14">S-RSF-IL-03</strain>
    </source>
</reference>
<keyword evidence="4 11" id="KW-0138">CF(0)</keyword>
<organism evidence="14 15">
    <name type="scientific">Eiseniibacteriota bacterium</name>
    <dbReference type="NCBI Taxonomy" id="2212470"/>
    <lineage>
        <taxon>Bacteria</taxon>
        <taxon>Candidatus Eiseniibacteriota</taxon>
    </lineage>
</organism>
<keyword evidence="6 11" id="KW-0375">Hydrogen ion transport</keyword>
<comment type="subcellular location">
    <subcellularLocation>
        <location evidence="11 12">Cell membrane</location>
        <topology evidence="11 12">Multi-pass membrane protein</topology>
    </subcellularLocation>
    <subcellularLocation>
        <location evidence="1">Membrane</location>
        <topology evidence="1">Multi-pass membrane protein</topology>
    </subcellularLocation>
</comment>
<name>A0A849SFH4_UNCEI</name>
<dbReference type="Proteomes" id="UP000580839">
    <property type="component" value="Unassembled WGS sequence"/>
</dbReference>
<dbReference type="PANTHER" id="PTHR42823">
    <property type="entry name" value="ATP SYNTHASE SUBUNIT A, CHLOROPLASTIC"/>
    <property type="match status" value="1"/>
</dbReference>
<comment type="caution">
    <text evidence="14">The sequence shown here is derived from an EMBL/GenBank/DDBJ whole genome shotgun (WGS) entry which is preliminary data.</text>
</comment>
<dbReference type="GO" id="GO:0045259">
    <property type="term" value="C:proton-transporting ATP synthase complex"/>
    <property type="evidence" value="ECO:0007669"/>
    <property type="project" value="UniProtKB-KW"/>
</dbReference>
<dbReference type="Pfam" id="PF00119">
    <property type="entry name" value="ATP-synt_A"/>
    <property type="match status" value="1"/>
</dbReference>
<feature type="transmembrane region" description="Helical" evidence="11">
    <location>
        <begin position="34"/>
        <end position="57"/>
    </location>
</feature>
<dbReference type="HAMAP" id="MF_01393">
    <property type="entry name" value="ATP_synth_a_bact"/>
    <property type="match status" value="1"/>
</dbReference>
<evidence type="ECO:0000256" key="5">
    <source>
        <dbReference type="ARBA" id="ARBA00022692"/>
    </source>
</evidence>
<evidence type="ECO:0000256" key="1">
    <source>
        <dbReference type="ARBA" id="ARBA00004141"/>
    </source>
</evidence>
<evidence type="ECO:0000256" key="13">
    <source>
        <dbReference type="SAM" id="MobiDB-lite"/>
    </source>
</evidence>
<keyword evidence="7 11" id="KW-1133">Transmembrane helix</keyword>
<dbReference type="CDD" id="cd00310">
    <property type="entry name" value="ATP-synt_Fo_a_6"/>
    <property type="match status" value="1"/>
</dbReference>
<evidence type="ECO:0000256" key="7">
    <source>
        <dbReference type="ARBA" id="ARBA00022989"/>
    </source>
</evidence>
<feature type="compositionally biased region" description="Low complexity" evidence="13">
    <location>
        <begin position="163"/>
        <end position="188"/>
    </location>
</feature>
<dbReference type="GO" id="GO:0042777">
    <property type="term" value="P:proton motive force-driven plasma membrane ATP synthesis"/>
    <property type="evidence" value="ECO:0007669"/>
    <property type="project" value="TreeGrafter"/>
</dbReference>
<evidence type="ECO:0000256" key="9">
    <source>
        <dbReference type="ARBA" id="ARBA00023136"/>
    </source>
</evidence>
<feature type="transmembrane region" description="Helical" evidence="11">
    <location>
        <begin position="128"/>
        <end position="146"/>
    </location>
</feature>
<dbReference type="PANTHER" id="PTHR42823:SF3">
    <property type="entry name" value="ATP SYNTHASE SUBUNIT A, CHLOROPLASTIC"/>
    <property type="match status" value="1"/>
</dbReference>
<keyword evidence="11" id="KW-1003">Cell membrane</keyword>
<comment type="similarity">
    <text evidence="2 11 12">Belongs to the ATPase A chain family.</text>
</comment>
<comment type="caution">
    <text evidence="11">Lacks conserved residue(s) required for the propagation of feature annotation.</text>
</comment>
<evidence type="ECO:0000256" key="3">
    <source>
        <dbReference type="ARBA" id="ARBA00022448"/>
    </source>
</evidence>
<feature type="transmembrane region" description="Helical" evidence="11">
    <location>
        <begin position="308"/>
        <end position="326"/>
    </location>
</feature>
<gene>
    <name evidence="11 14" type="primary">atpB</name>
    <name evidence="14" type="ORF">HOP12_03450</name>
</gene>
<evidence type="ECO:0000256" key="8">
    <source>
        <dbReference type="ARBA" id="ARBA00023065"/>
    </source>
</evidence>
<keyword evidence="5 11" id="KW-0812">Transmembrane</keyword>
<dbReference type="InterPro" id="IPR035908">
    <property type="entry name" value="F0_ATP_A_sf"/>
</dbReference>
<evidence type="ECO:0000313" key="15">
    <source>
        <dbReference type="Proteomes" id="UP000580839"/>
    </source>
</evidence>
<feature type="region of interest" description="Disordered" evidence="13">
    <location>
        <begin position="155"/>
        <end position="189"/>
    </location>
</feature>
<evidence type="ECO:0000256" key="4">
    <source>
        <dbReference type="ARBA" id="ARBA00022547"/>
    </source>
</evidence>
<dbReference type="PRINTS" id="PR00123">
    <property type="entry name" value="ATPASEA"/>
</dbReference>
<feature type="transmembrane region" description="Helical" evidence="11">
    <location>
        <begin position="94"/>
        <end position="116"/>
    </location>
</feature>
<dbReference type="GO" id="GO:0046933">
    <property type="term" value="F:proton-transporting ATP synthase activity, rotational mechanism"/>
    <property type="evidence" value="ECO:0007669"/>
    <property type="project" value="UniProtKB-UniRule"/>
</dbReference>
<dbReference type="NCBIfam" id="TIGR01131">
    <property type="entry name" value="ATP_synt_6_or_A"/>
    <property type="match status" value="1"/>
</dbReference>
<evidence type="ECO:0000256" key="10">
    <source>
        <dbReference type="ARBA" id="ARBA00023310"/>
    </source>
</evidence>
<accession>A0A849SFH4</accession>
<feature type="transmembrane region" description="Helical" evidence="11">
    <location>
        <begin position="411"/>
        <end position="436"/>
    </location>
</feature>
<dbReference type="GO" id="GO:0005886">
    <property type="term" value="C:plasma membrane"/>
    <property type="evidence" value="ECO:0007669"/>
    <property type="project" value="UniProtKB-SubCell"/>
</dbReference>
<evidence type="ECO:0000313" key="14">
    <source>
        <dbReference type="EMBL" id="NOT33206.1"/>
    </source>
</evidence>
<evidence type="ECO:0000256" key="12">
    <source>
        <dbReference type="RuleBase" id="RU000483"/>
    </source>
</evidence>
<proteinExistence type="inferred from homology"/>
<feature type="transmembrane region" description="Helical" evidence="11">
    <location>
        <begin position="278"/>
        <end position="296"/>
    </location>
</feature>
<dbReference type="EMBL" id="JABFRW010000033">
    <property type="protein sequence ID" value="NOT33206.1"/>
    <property type="molecule type" value="Genomic_DNA"/>
</dbReference>
<feature type="transmembrane region" description="Helical" evidence="11">
    <location>
        <begin position="253"/>
        <end position="272"/>
    </location>
</feature>
<evidence type="ECO:0000256" key="11">
    <source>
        <dbReference type="HAMAP-Rule" id="MF_01393"/>
    </source>
</evidence>
<keyword evidence="9 11" id="KW-0472">Membrane</keyword>
<evidence type="ECO:0000256" key="6">
    <source>
        <dbReference type="ARBA" id="ARBA00022781"/>
    </source>
</evidence>
<feature type="transmembrane region" description="Helical" evidence="11">
    <location>
        <begin position="69"/>
        <end position="88"/>
    </location>
</feature>
<feature type="transmembrane region" description="Helical" evidence="11">
    <location>
        <begin position="12"/>
        <end position="28"/>
    </location>
</feature>
<keyword evidence="8 11" id="KW-0406">Ion transport</keyword>
<sequence>MGLEFLSRVRRSSLLAAVVVALATAVYVDLRHGIGVAAGTAWCLVNLSLLAHLVRGVSERSSATALRRVVLSMVGTLAWFGAGAWLLVQLPPMALAAGFTLPFVVMVLKAASTMLIESPAWAPMTRGRWVGAVVLAVALGAIALVSRFGPDAPRANAQEHGAHSATTAPPAAHGAPAPGEHAPAPGEHVPAAGPKKFDTVLSVLAKSNHGNAVGRFIHTFEPVLFSGAVAILLCIVMLLAARNYQRIPGPLANVVEMLVEALQNFVVGILGPEHGKRFTPFLGSLFLYIWWMNWFGLVPFMEAPTSNLNVTLALALVVVIYVQYVAVRALGFGGYLHHLAGSPRSAIEWGLVPLMLPIHVIGELAKPVSLSCRLFGNIFGEDMLLVGFTTLGVGVLAATGLPFGLPIQLPFLFLSLMMGTIQALVFTMLSTVYLLLMLPHDDHGHGHEAEAHHAH</sequence>
<keyword evidence="3 11" id="KW-0813">Transport</keyword>
<feature type="transmembrane region" description="Helical" evidence="11">
    <location>
        <begin position="223"/>
        <end position="241"/>
    </location>
</feature>
<dbReference type="AlphaFoldDB" id="A0A849SFH4"/>
<dbReference type="InterPro" id="IPR000568">
    <property type="entry name" value="ATP_synth_F0_asu"/>
</dbReference>
<evidence type="ECO:0000256" key="2">
    <source>
        <dbReference type="ARBA" id="ARBA00006810"/>
    </source>
</evidence>
<dbReference type="SUPFAM" id="SSF81336">
    <property type="entry name" value="F1F0 ATP synthase subunit A"/>
    <property type="match status" value="1"/>
</dbReference>
<feature type="transmembrane region" description="Helical" evidence="11">
    <location>
        <begin position="383"/>
        <end position="405"/>
    </location>
</feature>
<keyword evidence="10 11" id="KW-0066">ATP synthesis</keyword>